<evidence type="ECO:0000256" key="1">
    <source>
        <dbReference type="ARBA" id="ARBA00004613"/>
    </source>
</evidence>
<dbReference type="InterPro" id="IPR008160">
    <property type="entry name" value="Collagen"/>
</dbReference>
<proteinExistence type="predicted"/>
<dbReference type="Gene3D" id="2.60.120.40">
    <property type="match status" value="1"/>
</dbReference>
<dbReference type="SMART" id="SM00110">
    <property type="entry name" value="C1Q"/>
    <property type="match status" value="1"/>
</dbReference>
<dbReference type="OrthoDB" id="6050993at2759"/>
<accession>A0A914AQI2</accession>
<feature type="signal peptide" evidence="5">
    <location>
        <begin position="1"/>
        <end position="29"/>
    </location>
</feature>
<sequence>MASQVMVRFVALFLSAFLLLWAVYRPCLAQPSDSETSAACPKGSCCSACFQGPAGPAGSAGIPGVPGNHGLHGSRGQKGEPGSDLPGPKGDMGDHGQKGEQGEPGVQGLVGQPGKLGPAGPSGEKGENGGKGQPGLGLPGPKGDMGDRGLKGELGDATYLTPPIVAFSAFLNTHFTGNHGDVIIFDRVKTNIGGAYDPETGVFTCNLAGVYFFSVSILGRPSAGPRPNLRLVMNDEDILYVLDGHPGFYHQSTNSVVLVMASGDTVRLFNRSGSGTSITGYKDSCFSGYLIQAM</sequence>
<feature type="region of interest" description="Disordered" evidence="4">
    <location>
        <begin position="60"/>
        <end position="150"/>
    </location>
</feature>
<dbReference type="Proteomes" id="UP000887568">
    <property type="component" value="Unplaced"/>
</dbReference>
<evidence type="ECO:0000259" key="6">
    <source>
        <dbReference type="PROSITE" id="PS50871"/>
    </source>
</evidence>
<protein>
    <recommendedName>
        <fullName evidence="6">C1q domain-containing protein</fullName>
    </recommendedName>
</protein>
<feature type="compositionally biased region" description="Basic and acidic residues" evidence="4">
    <location>
        <begin position="91"/>
        <end position="101"/>
    </location>
</feature>
<keyword evidence="3 5" id="KW-0732">Signal</keyword>
<dbReference type="PANTHER" id="PTHR15427">
    <property type="entry name" value="EMILIN ELASTIN MICROFIBRIL INTERFACE-LOCATED PROTEIN ELASTIN MICROFIBRIL INTERFACER"/>
    <property type="match status" value="1"/>
</dbReference>
<dbReference type="EnsemblMetazoa" id="XM_038209748.1">
    <property type="protein sequence ID" value="XP_038065676.1"/>
    <property type="gene ID" value="LOC119735807"/>
</dbReference>
<evidence type="ECO:0000256" key="4">
    <source>
        <dbReference type="SAM" id="MobiDB-lite"/>
    </source>
</evidence>
<dbReference type="PROSITE" id="PS50871">
    <property type="entry name" value="C1Q"/>
    <property type="match status" value="1"/>
</dbReference>
<feature type="chain" id="PRO_5036780850" description="C1q domain-containing protein" evidence="5">
    <location>
        <begin position="30"/>
        <end position="294"/>
    </location>
</feature>
<dbReference type="AlphaFoldDB" id="A0A914AQI2"/>
<dbReference type="Pfam" id="PF01391">
    <property type="entry name" value="Collagen"/>
    <property type="match status" value="1"/>
</dbReference>
<dbReference type="OMA" id="SHFIGNP"/>
<evidence type="ECO:0000256" key="2">
    <source>
        <dbReference type="ARBA" id="ARBA00022525"/>
    </source>
</evidence>
<evidence type="ECO:0000256" key="5">
    <source>
        <dbReference type="SAM" id="SignalP"/>
    </source>
</evidence>
<dbReference type="PRINTS" id="PR00007">
    <property type="entry name" value="COMPLEMNTC1Q"/>
</dbReference>
<organism evidence="7 8">
    <name type="scientific">Patiria miniata</name>
    <name type="common">Bat star</name>
    <name type="synonym">Asterina miniata</name>
    <dbReference type="NCBI Taxonomy" id="46514"/>
    <lineage>
        <taxon>Eukaryota</taxon>
        <taxon>Metazoa</taxon>
        <taxon>Echinodermata</taxon>
        <taxon>Eleutherozoa</taxon>
        <taxon>Asterozoa</taxon>
        <taxon>Asteroidea</taxon>
        <taxon>Valvatacea</taxon>
        <taxon>Valvatida</taxon>
        <taxon>Asterinidae</taxon>
        <taxon>Patiria</taxon>
    </lineage>
</organism>
<name>A0A914AQI2_PATMI</name>
<dbReference type="RefSeq" id="XP_038065676.1">
    <property type="nucleotide sequence ID" value="XM_038209748.1"/>
</dbReference>
<evidence type="ECO:0000313" key="7">
    <source>
        <dbReference type="EnsemblMetazoa" id="XP_038065676.1"/>
    </source>
</evidence>
<evidence type="ECO:0000256" key="3">
    <source>
        <dbReference type="ARBA" id="ARBA00022729"/>
    </source>
</evidence>
<comment type="subcellular location">
    <subcellularLocation>
        <location evidence="1">Secreted</location>
    </subcellularLocation>
</comment>
<keyword evidence="8" id="KW-1185">Reference proteome</keyword>
<dbReference type="GO" id="GO:0005576">
    <property type="term" value="C:extracellular region"/>
    <property type="evidence" value="ECO:0007669"/>
    <property type="project" value="UniProtKB-SubCell"/>
</dbReference>
<dbReference type="InterPro" id="IPR050392">
    <property type="entry name" value="Collagen/C1q_domain"/>
</dbReference>
<dbReference type="PANTHER" id="PTHR15427:SF33">
    <property type="entry name" value="COLLAGEN IV NC1 DOMAIN-CONTAINING PROTEIN"/>
    <property type="match status" value="1"/>
</dbReference>
<feature type="compositionally biased region" description="Gly residues" evidence="4">
    <location>
        <begin position="129"/>
        <end position="140"/>
    </location>
</feature>
<keyword evidence="2" id="KW-0964">Secreted</keyword>
<dbReference type="InterPro" id="IPR001073">
    <property type="entry name" value="C1q_dom"/>
</dbReference>
<dbReference type="InterPro" id="IPR008983">
    <property type="entry name" value="Tumour_necrosis_fac-like_dom"/>
</dbReference>
<dbReference type="SUPFAM" id="SSF49842">
    <property type="entry name" value="TNF-like"/>
    <property type="match status" value="1"/>
</dbReference>
<reference evidence="7" key="1">
    <citation type="submission" date="2022-11" db="UniProtKB">
        <authorList>
            <consortium name="EnsemblMetazoa"/>
        </authorList>
    </citation>
    <scope>IDENTIFICATION</scope>
</reference>
<evidence type="ECO:0000313" key="8">
    <source>
        <dbReference type="Proteomes" id="UP000887568"/>
    </source>
</evidence>
<dbReference type="GeneID" id="119735807"/>
<feature type="domain" description="C1q" evidence="6">
    <location>
        <begin position="160"/>
        <end position="294"/>
    </location>
</feature>
<dbReference type="Pfam" id="PF00386">
    <property type="entry name" value="C1q"/>
    <property type="match status" value="1"/>
</dbReference>